<keyword evidence="1" id="KW-0812">Transmembrane</keyword>
<feature type="transmembrane region" description="Helical" evidence="1">
    <location>
        <begin position="32"/>
        <end position="50"/>
    </location>
</feature>
<evidence type="ECO:0000259" key="2">
    <source>
        <dbReference type="Pfam" id="PF05569"/>
    </source>
</evidence>
<dbReference type="EMBL" id="JADBEL010000019">
    <property type="protein sequence ID" value="MBE1555992.1"/>
    <property type="molecule type" value="Genomic_DNA"/>
</dbReference>
<dbReference type="PANTHER" id="PTHR34978:SF3">
    <property type="entry name" value="SLR0241 PROTEIN"/>
    <property type="match status" value="1"/>
</dbReference>
<dbReference type="RefSeq" id="WP_192599677.1">
    <property type="nucleotide sequence ID" value="NZ_JADBEL010000019.1"/>
</dbReference>
<dbReference type="Proteomes" id="UP000658225">
    <property type="component" value="Unassembled WGS sequence"/>
</dbReference>
<dbReference type="CDD" id="cd07341">
    <property type="entry name" value="M56_BlaR1_MecR1_like"/>
    <property type="match status" value="1"/>
</dbReference>
<dbReference type="PANTHER" id="PTHR34978">
    <property type="entry name" value="POSSIBLE SENSOR-TRANSDUCER PROTEIN BLAR"/>
    <property type="match status" value="1"/>
</dbReference>
<reference evidence="3" key="1">
    <citation type="submission" date="2020-10" db="EMBL/GenBank/DDBJ databases">
        <title>Genomic Encyclopedia of Type Strains, Phase IV (KMG-IV): sequencing the most valuable type-strain genomes for metagenomic binning, comparative biology and taxonomic classification.</title>
        <authorList>
            <person name="Goeker M."/>
        </authorList>
    </citation>
    <scope>NUCLEOTIDE SEQUENCE</scope>
    <source>
        <strain evidence="3">DSM 13886</strain>
    </source>
</reference>
<protein>
    <submittedName>
        <fullName evidence="3">Beta-lactamase regulating signal transducer with metallopeptidase domain</fullName>
    </submittedName>
</protein>
<comment type="caution">
    <text evidence="3">The sequence shown here is derived from an EMBL/GenBank/DDBJ whole genome shotgun (WGS) entry which is preliminary data.</text>
</comment>
<evidence type="ECO:0000313" key="3">
    <source>
        <dbReference type="EMBL" id="MBE1555992.1"/>
    </source>
</evidence>
<dbReference type="InterPro" id="IPR052173">
    <property type="entry name" value="Beta-lactam_resp_regulator"/>
</dbReference>
<organism evidence="3 4">
    <name type="scientific">Sporosarcina limicola</name>
    <dbReference type="NCBI Taxonomy" id="34101"/>
    <lineage>
        <taxon>Bacteria</taxon>
        <taxon>Bacillati</taxon>
        <taxon>Bacillota</taxon>
        <taxon>Bacilli</taxon>
        <taxon>Bacillales</taxon>
        <taxon>Caryophanaceae</taxon>
        <taxon>Sporosarcina</taxon>
    </lineage>
</organism>
<dbReference type="AlphaFoldDB" id="A0A927RFY2"/>
<feature type="transmembrane region" description="Helical" evidence="1">
    <location>
        <begin position="296"/>
        <end position="315"/>
    </location>
</feature>
<dbReference type="InterPro" id="IPR008756">
    <property type="entry name" value="Peptidase_M56"/>
</dbReference>
<evidence type="ECO:0000313" key="4">
    <source>
        <dbReference type="Proteomes" id="UP000658225"/>
    </source>
</evidence>
<keyword evidence="1" id="KW-1133">Transmembrane helix</keyword>
<feature type="transmembrane region" description="Helical" evidence="1">
    <location>
        <begin position="103"/>
        <end position="124"/>
    </location>
</feature>
<feature type="domain" description="Peptidase M56" evidence="2">
    <location>
        <begin position="3"/>
        <end position="288"/>
    </location>
</feature>
<evidence type="ECO:0000256" key="1">
    <source>
        <dbReference type="SAM" id="Phobius"/>
    </source>
</evidence>
<proteinExistence type="predicted"/>
<sequence>MNILQMSGSAGLLILIIVVVRLLTLNKLPKKTFIVLWGIVICKLMIPVSISSQFSVYNLFQKTTSAVYLPLKALPVSIPNGITTAPSITEQSSVMNKFMDSSPIEICWAIGTLLLTTFFVIAFYKSYQQLRTALPITNNPIINEWLSKQKLYRNLRVMVSDQTATPLAYGFLRPKIILPKSMDFTNSQQMNYILTHEFVHIKHFDTLWKFTMIVSLCFHWFNPMVWVMFVLMNRDLELACDEKVIKMYGETIKPAYALSLINMADKKSKFNPLSNGFSKNSIEERIVSIMKMKKTTLLNIALAFAFVIGTTAIFATTADATRKNAEPNMITGSEFVDTDVNELIMMSTIDQKTKKIMISIDGGNNWITEEEFEKAYPSPKVEWYTYTYDEYKSWLELEKKSLQEIVDSSEKGWSPSTGWFVWTQEIANEAISRYEQTLEDIKNGTLLSKSGDGNVIVTNQSHGVSIDSNEEEVIEFGPYDTEVKATRITQQEADSVYLQSVSSAIEKKDY</sequence>
<dbReference type="Pfam" id="PF05569">
    <property type="entry name" value="Peptidase_M56"/>
    <property type="match status" value="1"/>
</dbReference>
<keyword evidence="1" id="KW-0472">Membrane</keyword>
<feature type="transmembrane region" description="Helical" evidence="1">
    <location>
        <begin position="6"/>
        <end position="25"/>
    </location>
</feature>
<accession>A0A927RFY2</accession>
<name>A0A927RFY2_9BACL</name>
<gene>
    <name evidence="3" type="ORF">H4683_003113</name>
</gene>
<keyword evidence="4" id="KW-1185">Reference proteome</keyword>